<reference evidence="2" key="1">
    <citation type="journal article" date="2020" name="mSystems">
        <title>Genome- and Community-Level Interaction Insights into Carbon Utilization and Element Cycling Functions of Hydrothermarchaeota in Hydrothermal Sediment.</title>
        <authorList>
            <person name="Zhou Z."/>
            <person name="Liu Y."/>
            <person name="Xu W."/>
            <person name="Pan J."/>
            <person name="Luo Z.H."/>
            <person name="Li M."/>
        </authorList>
    </citation>
    <scope>NUCLEOTIDE SEQUENCE [LARGE SCALE GENOMIC DNA]</scope>
    <source>
        <strain evidence="2">SpSt-853</strain>
    </source>
</reference>
<evidence type="ECO:0000256" key="1">
    <source>
        <dbReference type="SAM" id="Coils"/>
    </source>
</evidence>
<protein>
    <submittedName>
        <fullName evidence="2">Uncharacterized protein</fullName>
    </submittedName>
</protein>
<dbReference type="AlphaFoldDB" id="A0A7C5ALN4"/>
<dbReference type="EMBL" id="DTKJ01000041">
    <property type="protein sequence ID" value="HGZ11688.1"/>
    <property type="molecule type" value="Genomic_DNA"/>
</dbReference>
<feature type="coiled-coil region" evidence="1">
    <location>
        <begin position="83"/>
        <end position="163"/>
    </location>
</feature>
<organism evidence="2">
    <name type="scientific">Desulfobacca acetoxidans</name>
    <dbReference type="NCBI Taxonomy" id="60893"/>
    <lineage>
        <taxon>Bacteria</taxon>
        <taxon>Pseudomonadati</taxon>
        <taxon>Thermodesulfobacteriota</taxon>
        <taxon>Desulfobaccia</taxon>
        <taxon>Desulfobaccales</taxon>
        <taxon>Desulfobaccaceae</taxon>
        <taxon>Desulfobacca</taxon>
    </lineage>
</organism>
<evidence type="ECO:0000313" key="2">
    <source>
        <dbReference type="EMBL" id="HGZ11688.1"/>
    </source>
</evidence>
<accession>A0A7C5ALN4</accession>
<keyword evidence="1" id="KW-0175">Coiled coil</keyword>
<comment type="caution">
    <text evidence="2">The sequence shown here is derived from an EMBL/GenBank/DDBJ whole genome shotgun (WGS) entry which is preliminary data.</text>
</comment>
<name>A0A7C5ALN4_9BACT</name>
<gene>
    <name evidence="2" type="ORF">ENW48_05675</name>
</gene>
<proteinExistence type="predicted"/>
<sequence>MEIKNYVKFIKHLISQTPLIIDPSRDSFRFQEALAAIPTEKLRSFYQGLTSEERRRFHYTANVCLGYEAWSRLYDELVVQETRARLSDRLEEAIAHKEQELEKTRDSLEEELSRLEKENQTLLRENLKLQAELDKLQQDFQVLKGQQQKLLELVERYKNLLQEVKRFLPPENAHLSAK</sequence>